<reference evidence="6" key="1">
    <citation type="submission" date="2023-05" db="EMBL/GenBank/DDBJ databases">
        <title>Nepenthes gracilis genome sequencing.</title>
        <authorList>
            <person name="Fukushima K."/>
        </authorList>
    </citation>
    <scope>NUCLEOTIDE SEQUENCE</scope>
    <source>
        <strain evidence="6">SING2019-196</strain>
    </source>
</reference>
<dbReference type="SUPFAM" id="SSF103473">
    <property type="entry name" value="MFS general substrate transporter"/>
    <property type="match status" value="1"/>
</dbReference>
<dbReference type="InterPro" id="IPR036259">
    <property type="entry name" value="MFS_trans_sf"/>
</dbReference>
<evidence type="ECO:0000256" key="4">
    <source>
        <dbReference type="ARBA" id="ARBA00023136"/>
    </source>
</evidence>
<evidence type="ECO:0000256" key="3">
    <source>
        <dbReference type="ARBA" id="ARBA00022989"/>
    </source>
</evidence>
<evidence type="ECO:0000313" key="6">
    <source>
        <dbReference type="EMBL" id="GMH19747.1"/>
    </source>
</evidence>
<comment type="subcellular location">
    <subcellularLocation>
        <location evidence="1">Membrane</location>
        <topology evidence="1">Multi-pass membrane protein</topology>
    </subcellularLocation>
</comment>
<keyword evidence="7" id="KW-1185">Reference proteome</keyword>
<dbReference type="AlphaFoldDB" id="A0AAD3SZ12"/>
<feature type="transmembrane region" description="Helical" evidence="5">
    <location>
        <begin position="158"/>
        <end position="180"/>
    </location>
</feature>
<protein>
    <submittedName>
        <fullName evidence="6">Uncharacterized protein</fullName>
    </submittedName>
</protein>
<dbReference type="PANTHER" id="PTHR11662">
    <property type="entry name" value="SOLUTE CARRIER FAMILY 17"/>
    <property type="match status" value="1"/>
</dbReference>
<evidence type="ECO:0000256" key="5">
    <source>
        <dbReference type="SAM" id="Phobius"/>
    </source>
</evidence>
<evidence type="ECO:0000256" key="2">
    <source>
        <dbReference type="ARBA" id="ARBA00022692"/>
    </source>
</evidence>
<feature type="transmembrane region" description="Helical" evidence="5">
    <location>
        <begin position="200"/>
        <end position="220"/>
    </location>
</feature>
<feature type="transmembrane region" description="Helical" evidence="5">
    <location>
        <begin position="62"/>
        <end position="79"/>
    </location>
</feature>
<feature type="transmembrane region" description="Helical" evidence="5">
    <location>
        <begin position="232"/>
        <end position="253"/>
    </location>
</feature>
<keyword evidence="2 5" id="KW-0812">Transmembrane</keyword>
<dbReference type="EMBL" id="BSYO01000021">
    <property type="protein sequence ID" value="GMH19747.1"/>
    <property type="molecule type" value="Genomic_DNA"/>
</dbReference>
<evidence type="ECO:0000313" key="7">
    <source>
        <dbReference type="Proteomes" id="UP001279734"/>
    </source>
</evidence>
<dbReference type="InterPro" id="IPR050382">
    <property type="entry name" value="MFS_Na/Anion_cotransporter"/>
</dbReference>
<comment type="caution">
    <text evidence="6">The sequence shown here is derived from an EMBL/GenBank/DDBJ whole genome shotgun (WGS) entry which is preliminary data.</text>
</comment>
<proteinExistence type="predicted"/>
<sequence>MGITSLTVDCGCGCSLHPNKRNLLSIVNRCLESLTIPEGPRKLVLAGKNTHKLSPWWEQLPTRWVIVLLCFTSFLWCHLDRANRSIARLPKSQEFNGKSAIVGLIQFFSFWEYLLTQIGGSLGADKIGGKLVLGFGVIGWSVAIVLTPSAARLNLPCLPILGVVMGMGEGVAMPAMNNIISILGGSNSRGPVILSRAPVWALKIGHFCHTWGTIIIRTWVPTYYNQVLKFHLMEFGLVAVLPWLTRALFAYVGGWMADTLVARGFAVTSVRKIMQSIEGLGPVFLLSLLRQMKPLVLVVLSLPFLQGLDAFSQSGLYSNP</sequence>
<name>A0AAD3SZ12_NEPGR</name>
<dbReference type="GO" id="GO:0016020">
    <property type="term" value="C:membrane"/>
    <property type="evidence" value="ECO:0007669"/>
    <property type="project" value="UniProtKB-SubCell"/>
</dbReference>
<dbReference type="Gene3D" id="1.20.1250.20">
    <property type="entry name" value="MFS general substrate transporter like domains"/>
    <property type="match status" value="2"/>
</dbReference>
<keyword evidence="4 5" id="KW-0472">Membrane</keyword>
<dbReference type="Proteomes" id="UP001279734">
    <property type="component" value="Unassembled WGS sequence"/>
</dbReference>
<organism evidence="6 7">
    <name type="scientific">Nepenthes gracilis</name>
    <name type="common">Slender pitcher plant</name>
    <dbReference type="NCBI Taxonomy" id="150966"/>
    <lineage>
        <taxon>Eukaryota</taxon>
        <taxon>Viridiplantae</taxon>
        <taxon>Streptophyta</taxon>
        <taxon>Embryophyta</taxon>
        <taxon>Tracheophyta</taxon>
        <taxon>Spermatophyta</taxon>
        <taxon>Magnoliopsida</taxon>
        <taxon>eudicotyledons</taxon>
        <taxon>Gunneridae</taxon>
        <taxon>Pentapetalae</taxon>
        <taxon>Caryophyllales</taxon>
        <taxon>Nepenthaceae</taxon>
        <taxon>Nepenthes</taxon>
    </lineage>
</organism>
<evidence type="ECO:0000256" key="1">
    <source>
        <dbReference type="ARBA" id="ARBA00004141"/>
    </source>
</evidence>
<gene>
    <name evidence="6" type="ORF">Nepgr_021588</name>
</gene>
<dbReference type="PANTHER" id="PTHR11662:SF255">
    <property type="entry name" value="ASCORBATE TRANSPORTER, CHLOROPLASTIC"/>
    <property type="match status" value="1"/>
</dbReference>
<accession>A0AAD3SZ12</accession>
<keyword evidence="3 5" id="KW-1133">Transmembrane helix</keyword>
<feature type="transmembrane region" description="Helical" evidence="5">
    <location>
        <begin position="131"/>
        <end position="151"/>
    </location>
</feature>